<dbReference type="SUPFAM" id="SSF53822">
    <property type="entry name" value="Periplasmic binding protein-like I"/>
    <property type="match status" value="1"/>
</dbReference>
<name>A0A261ST16_9BORD</name>
<evidence type="ECO:0000256" key="3">
    <source>
        <dbReference type="ARBA" id="ARBA00023163"/>
    </source>
</evidence>
<accession>A0A261ST16</accession>
<gene>
    <name evidence="5" type="ORF">CEG14_00615</name>
</gene>
<dbReference type="Gene3D" id="1.10.260.40">
    <property type="entry name" value="lambda repressor-like DNA-binding domains"/>
    <property type="match status" value="1"/>
</dbReference>
<dbReference type="Pfam" id="PF00356">
    <property type="entry name" value="LacI"/>
    <property type="match status" value="1"/>
</dbReference>
<keyword evidence="2" id="KW-0238">DNA-binding</keyword>
<keyword evidence="1" id="KW-0805">Transcription regulation</keyword>
<dbReference type="EMBL" id="NEVL01000001">
    <property type="protein sequence ID" value="OZI40305.1"/>
    <property type="molecule type" value="Genomic_DNA"/>
</dbReference>
<evidence type="ECO:0000313" key="5">
    <source>
        <dbReference type="EMBL" id="OZI40305.1"/>
    </source>
</evidence>
<dbReference type="InterPro" id="IPR046335">
    <property type="entry name" value="LacI/GalR-like_sensor"/>
</dbReference>
<dbReference type="Pfam" id="PF13377">
    <property type="entry name" value="Peripla_BP_3"/>
    <property type="match status" value="1"/>
</dbReference>
<dbReference type="SMART" id="SM00354">
    <property type="entry name" value="HTH_LACI"/>
    <property type="match status" value="1"/>
</dbReference>
<dbReference type="PROSITE" id="PS50932">
    <property type="entry name" value="HTH_LACI_2"/>
    <property type="match status" value="1"/>
</dbReference>
<dbReference type="CDD" id="cd01392">
    <property type="entry name" value="HTH_LacI"/>
    <property type="match status" value="1"/>
</dbReference>
<protein>
    <submittedName>
        <fullName evidence="5">LacI family transcriptional regulator</fullName>
    </submittedName>
</protein>
<dbReference type="InterPro" id="IPR028082">
    <property type="entry name" value="Peripla_BP_I"/>
</dbReference>
<evidence type="ECO:0000259" key="4">
    <source>
        <dbReference type="PROSITE" id="PS50932"/>
    </source>
</evidence>
<dbReference type="GO" id="GO:0000976">
    <property type="term" value="F:transcription cis-regulatory region binding"/>
    <property type="evidence" value="ECO:0007669"/>
    <property type="project" value="TreeGrafter"/>
</dbReference>
<dbReference type="RefSeq" id="WP_094824423.1">
    <property type="nucleotide sequence ID" value="NZ_NEVL01000001.1"/>
</dbReference>
<dbReference type="PANTHER" id="PTHR30146:SF33">
    <property type="entry name" value="TRANSCRIPTIONAL REGULATOR"/>
    <property type="match status" value="1"/>
</dbReference>
<reference evidence="5 6" key="1">
    <citation type="submission" date="2017-05" db="EMBL/GenBank/DDBJ databases">
        <title>Complete and WGS of Bordetella genogroups.</title>
        <authorList>
            <person name="Spilker T."/>
            <person name="LiPuma J."/>
        </authorList>
    </citation>
    <scope>NUCLEOTIDE SEQUENCE [LARGE SCALE GENOMIC DNA]</scope>
    <source>
        <strain evidence="5 6">AU17610</strain>
    </source>
</reference>
<dbReference type="GO" id="GO:0003700">
    <property type="term" value="F:DNA-binding transcription factor activity"/>
    <property type="evidence" value="ECO:0007669"/>
    <property type="project" value="TreeGrafter"/>
</dbReference>
<dbReference type="OrthoDB" id="8770688at2"/>
<evidence type="ECO:0000256" key="1">
    <source>
        <dbReference type="ARBA" id="ARBA00023015"/>
    </source>
</evidence>
<dbReference type="Proteomes" id="UP000217005">
    <property type="component" value="Unassembled WGS sequence"/>
</dbReference>
<feature type="domain" description="HTH lacI-type" evidence="4">
    <location>
        <begin position="9"/>
        <end position="63"/>
    </location>
</feature>
<evidence type="ECO:0000256" key="2">
    <source>
        <dbReference type="ARBA" id="ARBA00023125"/>
    </source>
</evidence>
<dbReference type="InterPro" id="IPR010982">
    <property type="entry name" value="Lambda_DNA-bd_dom_sf"/>
</dbReference>
<dbReference type="SUPFAM" id="SSF47413">
    <property type="entry name" value="lambda repressor-like DNA-binding domains"/>
    <property type="match status" value="1"/>
</dbReference>
<proteinExistence type="predicted"/>
<dbReference type="InterPro" id="IPR000843">
    <property type="entry name" value="HTH_LacI"/>
</dbReference>
<keyword evidence="3" id="KW-0804">Transcription</keyword>
<organism evidence="5 6">
    <name type="scientific">Bordetella genomosp. 1</name>
    <dbReference type="NCBI Taxonomy" id="1395607"/>
    <lineage>
        <taxon>Bacteria</taxon>
        <taxon>Pseudomonadati</taxon>
        <taxon>Pseudomonadota</taxon>
        <taxon>Betaproteobacteria</taxon>
        <taxon>Burkholderiales</taxon>
        <taxon>Alcaligenaceae</taxon>
        <taxon>Bordetella</taxon>
    </lineage>
</organism>
<comment type="caution">
    <text evidence="5">The sequence shown here is derived from an EMBL/GenBank/DDBJ whole genome shotgun (WGS) entry which is preliminary data.</text>
</comment>
<dbReference type="Gene3D" id="3.40.50.2300">
    <property type="match status" value="2"/>
</dbReference>
<dbReference type="PANTHER" id="PTHR30146">
    <property type="entry name" value="LACI-RELATED TRANSCRIPTIONAL REPRESSOR"/>
    <property type="match status" value="1"/>
</dbReference>
<sequence>MSHKAPSRPSIIEIARKAGVSPATVSRAFNQPELLRPETLARIEAVAQRSGFRPNRVGRSLRNGSTRTIGLMLPTLTNPVFADCFEGAEQFAREAGYSVMMATTGYQPEIEERVVRELIDHQVDGLILTVGNPADNATLAFLQHTGMPHVLAYNESADHPFVSVDNRAAAREMVQRLADLGHQRIALVTGPLAASDRARRRLEGARACARKLGLPAIGHLAMPAHTESDLTVLRMALTRKDAPTALFCSNDLLASSVLSQLAGLGVRVPQDISVCGFDGVAIGALMMPPLTTVAQPSRDIGAQACARLLDFMQHDTPLESVRLAHRVFPGGTVAAAPAKPSSVRIPQA</sequence>
<evidence type="ECO:0000313" key="6">
    <source>
        <dbReference type="Proteomes" id="UP000217005"/>
    </source>
</evidence>
<dbReference type="AlphaFoldDB" id="A0A261ST16"/>